<keyword evidence="2" id="KW-1185">Reference proteome</keyword>
<proteinExistence type="predicted"/>
<dbReference type="EMBL" id="CP002394">
    <property type="protein sequence ID" value="ADU32337.1"/>
    <property type="molecule type" value="Genomic_DNA"/>
</dbReference>
<organism evidence="1 2">
    <name type="scientific">Evansella cellulosilytica (strain ATCC 21833 / DSM 2522 / FERM P-1141 / JCM 9156 / N-4)</name>
    <name type="common">Bacillus cellulosilyticus</name>
    <dbReference type="NCBI Taxonomy" id="649639"/>
    <lineage>
        <taxon>Bacteria</taxon>
        <taxon>Bacillati</taxon>
        <taxon>Bacillota</taxon>
        <taxon>Bacilli</taxon>
        <taxon>Bacillales</taxon>
        <taxon>Bacillaceae</taxon>
        <taxon>Evansella</taxon>
    </lineage>
</organism>
<reference evidence="1 2" key="1">
    <citation type="submission" date="2010-12" db="EMBL/GenBank/DDBJ databases">
        <title>Complete sequence of Bacillus cellulosilyticus DSM 2522.</title>
        <authorList>
            <consortium name="US DOE Joint Genome Institute"/>
            <person name="Lucas S."/>
            <person name="Copeland A."/>
            <person name="Lapidus A."/>
            <person name="Cheng J.-F."/>
            <person name="Bruce D."/>
            <person name="Goodwin L."/>
            <person name="Pitluck S."/>
            <person name="Chertkov O."/>
            <person name="Detter J.C."/>
            <person name="Han C."/>
            <person name="Tapia R."/>
            <person name="Land M."/>
            <person name="Hauser L."/>
            <person name="Jeffries C."/>
            <person name="Kyrpides N."/>
            <person name="Ivanova N."/>
            <person name="Mikhailova N."/>
            <person name="Brumm P."/>
            <person name="Mead D."/>
            <person name="Woyke T."/>
        </authorList>
    </citation>
    <scope>NUCLEOTIDE SEQUENCE [LARGE SCALE GENOMIC DNA]</scope>
    <source>
        <strain evidence="2">ATCC 21833 / DSM 2522 / FERM P-1141 / JCM 9156 / N-4</strain>
    </source>
</reference>
<dbReference type="OrthoDB" id="2869857at2"/>
<gene>
    <name evidence="1" type="ordered locus">Bcell_4109</name>
</gene>
<dbReference type="RefSeq" id="WP_013490663.1">
    <property type="nucleotide sequence ID" value="NC_014829.1"/>
</dbReference>
<evidence type="ECO:0000313" key="2">
    <source>
        <dbReference type="Proteomes" id="UP000001401"/>
    </source>
</evidence>
<sequence length="184" mass="18923">MPDARVVAGNWIDAVGTIISAIAEVRELANVNEMNDLLVTIGEGLQAIGGSIASLTATDDDELGFSGSWIDNAGAATSSIAAYLQHIDEENGDDNILLESLGDGLQSLGSFMSAISDYEAGEDTYALGNAIQGIGAGLESIAGIYELRELEVAGQPIGTIGAILQAIGQNLNAVTVTREVLGQD</sequence>
<dbReference type="AlphaFoldDB" id="E6TXE2"/>
<name>E6TXE2_EVAC2</name>
<dbReference type="InterPro" id="IPR054224">
    <property type="entry name" value="DUF6944"/>
</dbReference>
<dbReference type="Proteomes" id="UP000001401">
    <property type="component" value="Chromosome"/>
</dbReference>
<accession>E6TXE2</accession>
<dbReference type="HOGENOM" id="CLU_107461_0_0_9"/>
<evidence type="ECO:0000313" key="1">
    <source>
        <dbReference type="EMBL" id="ADU32337.1"/>
    </source>
</evidence>
<dbReference type="Pfam" id="PF22116">
    <property type="entry name" value="DUF6944"/>
    <property type="match status" value="1"/>
</dbReference>
<dbReference type="KEGG" id="bco:Bcell_4109"/>
<protein>
    <submittedName>
        <fullName evidence="1">Uncharacterized protein</fullName>
    </submittedName>
</protein>
<dbReference type="STRING" id="649639.Bcell_4109"/>
<dbReference type="eggNOG" id="ENOG50343JA">
    <property type="taxonomic scope" value="Bacteria"/>
</dbReference>